<gene>
    <name evidence="1" type="primary">LOC100180356-003</name>
</gene>
<evidence type="ECO:0000313" key="1">
    <source>
        <dbReference type="EMBL" id="CAB3262565.1"/>
    </source>
</evidence>
<accession>A0A6F9DGJ6</accession>
<organism evidence="1">
    <name type="scientific">Phallusia mammillata</name>
    <dbReference type="NCBI Taxonomy" id="59560"/>
    <lineage>
        <taxon>Eukaryota</taxon>
        <taxon>Metazoa</taxon>
        <taxon>Chordata</taxon>
        <taxon>Tunicata</taxon>
        <taxon>Ascidiacea</taxon>
        <taxon>Phlebobranchia</taxon>
        <taxon>Ascidiidae</taxon>
        <taxon>Phallusia</taxon>
    </lineage>
</organism>
<proteinExistence type="evidence at transcript level"/>
<name>A0A6F9DGJ6_9ASCI</name>
<dbReference type="EMBL" id="LR786715">
    <property type="protein sequence ID" value="CAB3262565.1"/>
    <property type="molecule type" value="mRNA"/>
</dbReference>
<dbReference type="InterPro" id="IPR027417">
    <property type="entry name" value="P-loop_NTPase"/>
</dbReference>
<reference evidence="1" key="1">
    <citation type="submission" date="2020-04" db="EMBL/GenBank/DDBJ databases">
        <authorList>
            <person name="Neveu A P."/>
        </authorList>
    </citation>
    <scope>NUCLEOTIDE SEQUENCE</scope>
    <source>
        <tissue evidence="1">Whole embryo</tissue>
    </source>
</reference>
<dbReference type="SUPFAM" id="SSF52540">
    <property type="entry name" value="P-loop containing nucleoside triphosphate hydrolases"/>
    <property type="match status" value="1"/>
</dbReference>
<sequence length="885" mass="102289">MMENGLPRTYEDLPGVFNVTERSIDFQETSIFTELKGELVSKKLLTIRGGPGAGKQELLKALLHDRYEQKKQNRALVWSFPQKETNSHNFSTSLNDCFQRATRKFSLSFPKVYDDNEEKFLALLQELKENNIPCLFGFTEIDSDYHRVLRAIVETNHCQAVVAISHNKQIFSQAEKESLDGYFEKEIVVGFKRDESVTYLNKKPGSTEGAADIAEYFGDHPLCLKVAMEYCSRNNNNYCTLKEQLGKSCLFFYDDGLHMLASNQYNHDSFKRLHTTKNEPTATIPLHALKGLSLLCNDDIPLFIIGRFCQKFVNKQTSDGVTQFGQDTSETWLVQANRFVQALKLGFPLSRSDNHCVSIPKYFLQFVKNQLESEKQVVLYLERSIFVLCQMLSKDNRHSAQDLELKQARKHFESLLQNAHNFLEMEYKLQNQSENDFIICMGRLKLQALLGQALVQSRDESTRKEALEILRRTIDETWEICQSGQSFLSCFKSQHDSSIFDYDGEKSPKKIAKKVVEKCISASQKIDPKYISKLMEINLVVNKEKFEDCVNNYRYAVAPNKTKDQAESKLAPIWKIVEKEGTFGPKEITLLRETGNLLSDEEYRKCFFAEFFCSVLHIIGRQDLYIWKARMDMELKNEIEQCQYSSELSHYIAVEFRRQTNICLLYEYITIANCKVPRMLQNRVENESNSERQKRLDEVISTCEKLKENRLKHFEDGLYMATFLSSYSKLNIAKYLVKAANKKLKTSSHENQPIPHPKAQEWCINLLELAKEQIGFDMGPTCVLMAAKYYASVRMYPQAFEAFKFAFETKKHGDDESYFAKYLKQRPKTYAWGIMNCARAITEEGNGLNEPWKANVKEMCQTAYGNDHPSLAHLKVKLNTYIGNL</sequence>
<dbReference type="AlphaFoldDB" id="A0A6F9DGJ6"/>
<protein>
    <submittedName>
        <fullName evidence="1">Uncharacterized protein LOC100180356</fullName>
    </submittedName>
</protein>